<keyword evidence="3" id="KW-1185">Reference proteome</keyword>
<feature type="region of interest" description="Disordered" evidence="1">
    <location>
        <begin position="75"/>
        <end position="111"/>
    </location>
</feature>
<reference evidence="2" key="1">
    <citation type="journal article" date="2020" name="J Insects Food Feed">
        <title>The yellow mealworm (Tenebrio molitor) genome: a resource for the emerging insects as food and feed industry.</title>
        <authorList>
            <person name="Eriksson T."/>
            <person name="Andere A."/>
            <person name="Kelstrup H."/>
            <person name="Emery V."/>
            <person name="Picard C."/>
        </authorList>
    </citation>
    <scope>NUCLEOTIDE SEQUENCE</scope>
    <source>
        <strain evidence="2">Stoneville</strain>
        <tissue evidence="2">Whole head</tissue>
    </source>
</reference>
<feature type="compositionally biased region" description="Basic and acidic residues" evidence="1">
    <location>
        <begin position="99"/>
        <end position="111"/>
    </location>
</feature>
<evidence type="ECO:0000313" key="2">
    <source>
        <dbReference type="EMBL" id="KAH0819905.1"/>
    </source>
</evidence>
<organism evidence="2 3">
    <name type="scientific">Tenebrio molitor</name>
    <name type="common">Yellow mealworm beetle</name>
    <dbReference type="NCBI Taxonomy" id="7067"/>
    <lineage>
        <taxon>Eukaryota</taxon>
        <taxon>Metazoa</taxon>
        <taxon>Ecdysozoa</taxon>
        <taxon>Arthropoda</taxon>
        <taxon>Hexapoda</taxon>
        <taxon>Insecta</taxon>
        <taxon>Pterygota</taxon>
        <taxon>Neoptera</taxon>
        <taxon>Endopterygota</taxon>
        <taxon>Coleoptera</taxon>
        <taxon>Polyphaga</taxon>
        <taxon>Cucujiformia</taxon>
        <taxon>Tenebrionidae</taxon>
        <taxon>Tenebrio</taxon>
    </lineage>
</organism>
<protein>
    <submittedName>
        <fullName evidence="2">Uncharacterized protein</fullName>
    </submittedName>
</protein>
<evidence type="ECO:0000313" key="3">
    <source>
        <dbReference type="Proteomes" id="UP000719412"/>
    </source>
</evidence>
<comment type="caution">
    <text evidence="2">The sequence shown here is derived from an EMBL/GenBank/DDBJ whole genome shotgun (WGS) entry which is preliminary data.</text>
</comment>
<evidence type="ECO:0000256" key="1">
    <source>
        <dbReference type="SAM" id="MobiDB-lite"/>
    </source>
</evidence>
<dbReference type="Proteomes" id="UP000719412">
    <property type="component" value="Unassembled WGS sequence"/>
</dbReference>
<dbReference type="AlphaFoldDB" id="A0A8J6LFP1"/>
<gene>
    <name evidence="2" type="ORF">GEV33_002886</name>
</gene>
<accession>A0A8J6LFP1</accession>
<sequence>MIERNRVAAVALAPRQASQLNRPATISHVHHPRQMFALYPKHNNFCISAAEALGDGWMSCSALLNSRGFARPETMTPPVPFPAAGACSQQRDLPRNSYKRGERDTPFLRNT</sequence>
<name>A0A8J6LFP1_TENMO</name>
<dbReference type="EMBL" id="JABDTM020013356">
    <property type="protein sequence ID" value="KAH0819905.1"/>
    <property type="molecule type" value="Genomic_DNA"/>
</dbReference>
<proteinExistence type="predicted"/>
<reference evidence="2" key="2">
    <citation type="submission" date="2021-08" db="EMBL/GenBank/DDBJ databases">
        <authorList>
            <person name="Eriksson T."/>
        </authorList>
    </citation>
    <scope>NUCLEOTIDE SEQUENCE</scope>
    <source>
        <strain evidence="2">Stoneville</strain>
        <tissue evidence="2">Whole head</tissue>
    </source>
</reference>